<accession>A0A6P8WS24</accession>
<gene>
    <name evidence="3" type="primary">LOC117565844</name>
</gene>
<reference evidence="3" key="1">
    <citation type="submission" date="2025-08" db="UniProtKB">
        <authorList>
            <consortium name="RefSeq"/>
        </authorList>
    </citation>
    <scope>IDENTIFICATION</scope>
    <source>
        <strain evidence="3">15112-1751.03</strain>
        <tissue evidence="3">Whole Adult</tissue>
    </source>
</reference>
<evidence type="ECO:0000313" key="3">
    <source>
        <dbReference type="RefSeq" id="XP_034101050.1"/>
    </source>
</evidence>
<keyword evidence="2" id="KW-1185">Reference proteome</keyword>
<evidence type="ECO:0000313" key="2">
    <source>
        <dbReference type="Proteomes" id="UP000515160"/>
    </source>
</evidence>
<protein>
    <submittedName>
        <fullName evidence="3">Uncharacterized protein LOC117565844</fullName>
    </submittedName>
</protein>
<proteinExistence type="predicted"/>
<sequence length="124" mass="14389">MEMGRLKKRRKQRKRKHKRGKQRATGATRTPRQQPLGEIWSSTYKDLMEWHQQQVLNFCGMQEESSAEEEEVNEEESNVELEEVDADYLSFLEVTLKHQRELQELRAAAAAEASEVTAAPSLET</sequence>
<feature type="compositionally biased region" description="Basic residues" evidence="1">
    <location>
        <begin position="1"/>
        <end position="22"/>
    </location>
</feature>
<name>A0A6P8WS24_DROAB</name>
<dbReference type="RefSeq" id="XP_034101050.1">
    <property type="nucleotide sequence ID" value="XM_034245159.2"/>
</dbReference>
<feature type="region of interest" description="Disordered" evidence="1">
    <location>
        <begin position="1"/>
        <end position="37"/>
    </location>
</feature>
<dbReference type="GeneID" id="117565844"/>
<dbReference type="AlphaFoldDB" id="A0A6P8WS24"/>
<evidence type="ECO:0000256" key="1">
    <source>
        <dbReference type="SAM" id="MobiDB-lite"/>
    </source>
</evidence>
<dbReference type="Proteomes" id="UP000515160">
    <property type="component" value="Chromosome 2L"/>
</dbReference>
<dbReference type="OrthoDB" id="7872824at2759"/>
<organism evidence="2 3">
    <name type="scientific">Drosophila albomicans</name>
    <name type="common">Fruit fly</name>
    <dbReference type="NCBI Taxonomy" id="7291"/>
    <lineage>
        <taxon>Eukaryota</taxon>
        <taxon>Metazoa</taxon>
        <taxon>Ecdysozoa</taxon>
        <taxon>Arthropoda</taxon>
        <taxon>Hexapoda</taxon>
        <taxon>Insecta</taxon>
        <taxon>Pterygota</taxon>
        <taxon>Neoptera</taxon>
        <taxon>Endopterygota</taxon>
        <taxon>Diptera</taxon>
        <taxon>Brachycera</taxon>
        <taxon>Muscomorpha</taxon>
        <taxon>Ephydroidea</taxon>
        <taxon>Drosophilidae</taxon>
        <taxon>Drosophila</taxon>
    </lineage>
</organism>